<dbReference type="AlphaFoldDB" id="A0AAV1T5Y7"/>
<sequence length="38" mass="4134">MVAALAGRARSIGRHKRTGRTARQSVSKQLRAGDANRE</sequence>
<proteinExistence type="predicted"/>
<feature type="compositionally biased region" description="Basic residues" evidence="1">
    <location>
        <begin position="11"/>
        <end position="20"/>
    </location>
</feature>
<dbReference type="Proteomes" id="UP001162060">
    <property type="component" value="Unassembled WGS sequence"/>
</dbReference>
<evidence type="ECO:0000256" key="1">
    <source>
        <dbReference type="SAM" id="MobiDB-lite"/>
    </source>
</evidence>
<dbReference type="EMBL" id="CAKLBY020000234">
    <property type="protein sequence ID" value="CAK7938845.1"/>
    <property type="molecule type" value="Genomic_DNA"/>
</dbReference>
<feature type="region of interest" description="Disordered" evidence="1">
    <location>
        <begin position="1"/>
        <end position="38"/>
    </location>
</feature>
<evidence type="ECO:0000313" key="2">
    <source>
        <dbReference type="EMBL" id="CAK7900763.1"/>
    </source>
</evidence>
<dbReference type="EMBL" id="CAKLBY020000018">
    <property type="protein sequence ID" value="CAK7900763.1"/>
    <property type="molecule type" value="Genomic_DNA"/>
</dbReference>
<reference evidence="2" key="1">
    <citation type="submission" date="2024-01" db="EMBL/GenBank/DDBJ databases">
        <authorList>
            <person name="Webb A."/>
        </authorList>
    </citation>
    <scope>NUCLEOTIDE SEQUENCE</scope>
    <source>
        <strain evidence="2">Pm1</strain>
    </source>
</reference>
<comment type="caution">
    <text evidence="2">The sequence shown here is derived from an EMBL/GenBank/DDBJ whole genome shotgun (WGS) entry which is preliminary data.</text>
</comment>
<organism evidence="2 4">
    <name type="scientific">Peronospora matthiolae</name>
    <dbReference type="NCBI Taxonomy" id="2874970"/>
    <lineage>
        <taxon>Eukaryota</taxon>
        <taxon>Sar</taxon>
        <taxon>Stramenopiles</taxon>
        <taxon>Oomycota</taxon>
        <taxon>Peronosporomycetes</taxon>
        <taxon>Peronosporales</taxon>
        <taxon>Peronosporaceae</taxon>
        <taxon>Peronospora</taxon>
    </lineage>
</organism>
<evidence type="ECO:0000313" key="4">
    <source>
        <dbReference type="Proteomes" id="UP001162060"/>
    </source>
</evidence>
<protein>
    <submittedName>
        <fullName evidence="2">Uncharacterized protein</fullName>
    </submittedName>
</protein>
<gene>
    <name evidence="2" type="ORF">PM001_LOCUS2142</name>
    <name evidence="3" type="ORF">PM001_LOCUS23995</name>
</gene>
<evidence type="ECO:0000313" key="3">
    <source>
        <dbReference type="EMBL" id="CAK7938845.1"/>
    </source>
</evidence>
<accession>A0AAV1T5Y7</accession>
<name>A0AAV1T5Y7_9STRA</name>